<dbReference type="InterPro" id="IPR001441">
    <property type="entry name" value="UPP_synth-like"/>
</dbReference>
<comment type="caution">
    <text evidence="2">The sequence shown here is derived from an EMBL/GenBank/DDBJ whole genome shotgun (WGS) entry which is preliminary data.</text>
</comment>
<dbReference type="Pfam" id="PF01255">
    <property type="entry name" value="Prenyltransf"/>
    <property type="match status" value="1"/>
</dbReference>
<sequence length="156" mass="18508">MGLLKYYMKLKLEELNRENARVRFAGNLSALSEDIREILSDAEEKTRNNDSMQLVVCLNYGGRQEILDAVSRMIEEGVSQPVTEEVFRKYLYLPDIPDPDLLIRTSGELRMSNFWLWQGSYSEYYFTDKFWPDFGRQDLEMAVADFYRRERRYGKS</sequence>
<dbReference type="GO" id="GO:0008834">
    <property type="term" value="F:ditrans,polycis-undecaprenyl-diphosphate synthase [(2E,6E)-farnesyl-diphosphate specific] activity"/>
    <property type="evidence" value="ECO:0007669"/>
    <property type="project" value="UniProtKB-EC"/>
</dbReference>
<dbReference type="PANTHER" id="PTHR10291">
    <property type="entry name" value="DEHYDRODOLICHYL DIPHOSPHATE SYNTHASE FAMILY MEMBER"/>
    <property type="match status" value="1"/>
</dbReference>
<dbReference type="Gene3D" id="3.40.1180.10">
    <property type="entry name" value="Decaprenyl diphosphate synthase-like"/>
    <property type="match status" value="1"/>
</dbReference>
<gene>
    <name evidence="2" type="primary">uppS_60</name>
    <name evidence="2" type="ORF">SDC9_177746</name>
</gene>
<dbReference type="InterPro" id="IPR036424">
    <property type="entry name" value="UPP_synth-like_sf"/>
</dbReference>
<dbReference type="PANTHER" id="PTHR10291:SF0">
    <property type="entry name" value="DEHYDRODOLICHYL DIPHOSPHATE SYNTHASE 2"/>
    <property type="match status" value="1"/>
</dbReference>
<organism evidence="2">
    <name type="scientific">bioreactor metagenome</name>
    <dbReference type="NCBI Taxonomy" id="1076179"/>
    <lineage>
        <taxon>unclassified sequences</taxon>
        <taxon>metagenomes</taxon>
        <taxon>ecological metagenomes</taxon>
    </lineage>
</organism>
<dbReference type="NCBIfam" id="TIGR00055">
    <property type="entry name" value="uppS"/>
    <property type="match status" value="1"/>
</dbReference>
<dbReference type="GO" id="GO:0016094">
    <property type="term" value="P:polyprenol biosynthetic process"/>
    <property type="evidence" value="ECO:0007669"/>
    <property type="project" value="TreeGrafter"/>
</dbReference>
<evidence type="ECO:0000256" key="1">
    <source>
        <dbReference type="ARBA" id="ARBA00022679"/>
    </source>
</evidence>
<dbReference type="AlphaFoldDB" id="A0A645H374"/>
<proteinExistence type="predicted"/>
<evidence type="ECO:0000313" key="2">
    <source>
        <dbReference type="EMBL" id="MPN30283.1"/>
    </source>
</evidence>
<dbReference type="SUPFAM" id="SSF64005">
    <property type="entry name" value="Undecaprenyl diphosphate synthase"/>
    <property type="match status" value="1"/>
</dbReference>
<protein>
    <submittedName>
        <fullName evidence="2">Ditrans,polycis-undecaprenyl-diphosphate synthase ((2E,6E)-farnesyl-diphosphate specific)</fullName>
        <ecNumber evidence="2">2.5.1.31</ecNumber>
    </submittedName>
</protein>
<keyword evidence="1 2" id="KW-0808">Transferase</keyword>
<dbReference type="EMBL" id="VSSQ01081338">
    <property type="protein sequence ID" value="MPN30283.1"/>
    <property type="molecule type" value="Genomic_DNA"/>
</dbReference>
<accession>A0A645H374</accession>
<reference evidence="2" key="1">
    <citation type="submission" date="2019-08" db="EMBL/GenBank/DDBJ databases">
        <authorList>
            <person name="Kucharzyk K."/>
            <person name="Murdoch R.W."/>
            <person name="Higgins S."/>
            <person name="Loffler F."/>
        </authorList>
    </citation>
    <scope>NUCLEOTIDE SEQUENCE</scope>
</reference>
<dbReference type="EC" id="2.5.1.31" evidence="2"/>
<name>A0A645H374_9ZZZZ</name>
<dbReference type="CDD" id="cd00475">
    <property type="entry name" value="Cis_IPPS"/>
    <property type="match status" value="1"/>
</dbReference>